<dbReference type="GO" id="GO:0046983">
    <property type="term" value="F:protein dimerization activity"/>
    <property type="evidence" value="ECO:0007669"/>
    <property type="project" value="InterPro"/>
</dbReference>
<dbReference type="GO" id="GO:0016020">
    <property type="term" value="C:membrane"/>
    <property type="evidence" value="ECO:0007669"/>
    <property type="project" value="InterPro"/>
</dbReference>
<evidence type="ECO:0000256" key="7">
    <source>
        <dbReference type="ARBA" id="ARBA00022840"/>
    </source>
</evidence>
<keyword evidence="9" id="KW-1133">Transmembrane helix</keyword>
<dbReference type="GO" id="GO:0005524">
    <property type="term" value="F:ATP binding"/>
    <property type="evidence" value="ECO:0007669"/>
    <property type="project" value="UniProtKB-KW"/>
</dbReference>
<dbReference type="EC" id="2.7.13.3" evidence="2"/>
<keyword evidence="7" id="KW-0067">ATP-binding</keyword>
<dbReference type="Gene3D" id="3.30.565.10">
    <property type="entry name" value="Histidine kinase-like ATPase, C-terminal domain"/>
    <property type="match status" value="1"/>
</dbReference>
<accession>A0A841Q9B5</accession>
<evidence type="ECO:0000259" key="11">
    <source>
        <dbReference type="Pfam" id="PF07730"/>
    </source>
</evidence>
<evidence type="ECO:0000256" key="5">
    <source>
        <dbReference type="ARBA" id="ARBA00022741"/>
    </source>
</evidence>
<dbReference type="CDD" id="cd16917">
    <property type="entry name" value="HATPase_UhpB-NarQ-NarX-like"/>
    <property type="match status" value="1"/>
</dbReference>
<evidence type="ECO:0000256" key="6">
    <source>
        <dbReference type="ARBA" id="ARBA00022777"/>
    </source>
</evidence>
<feature type="transmembrane region" description="Helical" evidence="9">
    <location>
        <begin position="13"/>
        <end position="31"/>
    </location>
</feature>
<sequence length="388" mass="44429">MGMKQSEGHLINFLFYSIRLSWFILWMFLFISIDIFHQLSVPFWLLIVWLSVAYLVPQLLLVFVPKSRLPYYQSELLLTWSLYTYLLLIAKTDSSLLLIPLIGLGLYFTYNKKTWWIVCSIILLTPIFGLVLGESYTVMLTHLLNNSIALGVGYAFHFMGVLLRENQRQYSLIHDQKIILEQYADKVEYLTLLEERNRMARELHDTAGHTFTSVIVGIDGVIANLKRSDQERALKKLQLLRNVTSKGLDEIRANIHSVVDQENKESLNRKLTSLANEFGVHTGTSIHYQQTGEEHELSSHVQHTFLRCLQEALTNSKRHGNAQNVYISLDYGTDLTILTIRDDGRGNDQIQLGFGINSMKQRLQSLHGTLHISTTKNVGMVVSCSIPN</sequence>
<feature type="transmembrane region" description="Helical" evidence="9">
    <location>
        <begin position="83"/>
        <end position="108"/>
    </location>
</feature>
<feature type="transmembrane region" description="Helical" evidence="9">
    <location>
        <begin position="43"/>
        <end position="63"/>
    </location>
</feature>
<keyword evidence="9" id="KW-0812">Transmembrane</keyword>
<evidence type="ECO:0000256" key="1">
    <source>
        <dbReference type="ARBA" id="ARBA00000085"/>
    </source>
</evidence>
<feature type="domain" description="Signal transduction histidine kinase subgroup 3 dimerisation and phosphoacceptor" evidence="11">
    <location>
        <begin position="195"/>
        <end position="257"/>
    </location>
</feature>
<dbReference type="Pfam" id="PF02518">
    <property type="entry name" value="HATPase_c"/>
    <property type="match status" value="1"/>
</dbReference>
<dbReference type="RefSeq" id="WP_174497442.1">
    <property type="nucleotide sequence ID" value="NZ_CADDWK010000015.1"/>
</dbReference>
<evidence type="ECO:0000259" key="10">
    <source>
        <dbReference type="Pfam" id="PF02518"/>
    </source>
</evidence>
<evidence type="ECO:0000256" key="8">
    <source>
        <dbReference type="ARBA" id="ARBA00023012"/>
    </source>
</evidence>
<feature type="domain" description="Histidine kinase/HSP90-like ATPase" evidence="10">
    <location>
        <begin position="304"/>
        <end position="387"/>
    </location>
</feature>
<dbReference type="AlphaFoldDB" id="A0A841Q9B5"/>
<evidence type="ECO:0000256" key="2">
    <source>
        <dbReference type="ARBA" id="ARBA00012438"/>
    </source>
</evidence>
<organism evidence="12 13">
    <name type="scientific">Salirhabdus euzebyi</name>
    <dbReference type="NCBI Taxonomy" id="394506"/>
    <lineage>
        <taxon>Bacteria</taxon>
        <taxon>Bacillati</taxon>
        <taxon>Bacillota</taxon>
        <taxon>Bacilli</taxon>
        <taxon>Bacillales</taxon>
        <taxon>Bacillaceae</taxon>
        <taxon>Salirhabdus</taxon>
    </lineage>
</organism>
<dbReference type="Pfam" id="PF07730">
    <property type="entry name" value="HisKA_3"/>
    <property type="match status" value="1"/>
</dbReference>
<keyword evidence="3" id="KW-0597">Phosphoprotein</keyword>
<keyword evidence="6 12" id="KW-0418">Kinase</keyword>
<dbReference type="GO" id="GO:0000155">
    <property type="term" value="F:phosphorelay sensor kinase activity"/>
    <property type="evidence" value="ECO:0007669"/>
    <property type="project" value="InterPro"/>
</dbReference>
<dbReference type="Proteomes" id="UP000581688">
    <property type="component" value="Unassembled WGS sequence"/>
</dbReference>
<comment type="caution">
    <text evidence="12">The sequence shown here is derived from an EMBL/GenBank/DDBJ whole genome shotgun (WGS) entry which is preliminary data.</text>
</comment>
<dbReference type="InterPro" id="IPR050482">
    <property type="entry name" value="Sensor_HK_TwoCompSys"/>
</dbReference>
<evidence type="ECO:0000256" key="4">
    <source>
        <dbReference type="ARBA" id="ARBA00022679"/>
    </source>
</evidence>
<name>A0A841Q9B5_9BACI</name>
<dbReference type="PANTHER" id="PTHR24421:SF10">
    <property type="entry name" value="NITRATE_NITRITE SENSOR PROTEIN NARQ"/>
    <property type="match status" value="1"/>
</dbReference>
<comment type="catalytic activity">
    <reaction evidence="1">
        <text>ATP + protein L-histidine = ADP + protein N-phospho-L-histidine.</text>
        <dbReference type="EC" id="2.7.13.3"/>
    </reaction>
</comment>
<dbReference type="PANTHER" id="PTHR24421">
    <property type="entry name" value="NITRATE/NITRITE SENSOR PROTEIN NARX-RELATED"/>
    <property type="match status" value="1"/>
</dbReference>
<feature type="transmembrane region" description="Helical" evidence="9">
    <location>
        <begin position="115"/>
        <end position="132"/>
    </location>
</feature>
<evidence type="ECO:0000313" key="13">
    <source>
        <dbReference type="Proteomes" id="UP000581688"/>
    </source>
</evidence>
<keyword evidence="4" id="KW-0808">Transferase</keyword>
<keyword evidence="9" id="KW-0472">Membrane</keyword>
<keyword evidence="5" id="KW-0547">Nucleotide-binding</keyword>
<dbReference type="InterPro" id="IPR003594">
    <property type="entry name" value="HATPase_dom"/>
</dbReference>
<reference evidence="12 13" key="1">
    <citation type="submission" date="2020-08" db="EMBL/GenBank/DDBJ databases">
        <title>Genomic Encyclopedia of Type Strains, Phase IV (KMG-IV): sequencing the most valuable type-strain genomes for metagenomic binning, comparative biology and taxonomic classification.</title>
        <authorList>
            <person name="Goeker M."/>
        </authorList>
    </citation>
    <scope>NUCLEOTIDE SEQUENCE [LARGE SCALE GENOMIC DNA]</scope>
    <source>
        <strain evidence="12 13">DSM 19612</strain>
    </source>
</reference>
<proteinExistence type="predicted"/>
<dbReference type="InterPro" id="IPR011712">
    <property type="entry name" value="Sig_transdc_His_kin_sub3_dim/P"/>
</dbReference>
<protein>
    <recommendedName>
        <fullName evidence="2">histidine kinase</fullName>
        <ecNumber evidence="2">2.7.13.3</ecNumber>
    </recommendedName>
</protein>
<evidence type="ECO:0000256" key="9">
    <source>
        <dbReference type="SAM" id="Phobius"/>
    </source>
</evidence>
<feature type="transmembrane region" description="Helical" evidence="9">
    <location>
        <begin position="144"/>
        <end position="163"/>
    </location>
</feature>
<dbReference type="SUPFAM" id="SSF55874">
    <property type="entry name" value="ATPase domain of HSP90 chaperone/DNA topoisomerase II/histidine kinase"/>
    <property type="match status" value="1"/>
</dbReference>
<dbReference type="InterPro" id="IPR036890">
    <property type="entry name" value="HATPase_C_sf"/>
</dbReference>
<gene>
    <name evidence="12" type="ORF">HNQ94_003459</name>
</gene>
<dbReference type="EMBL" id="JACHGH010000014">
    <property type="protein sequence ID" value="MBB6454965.1"/>
    <property type="molecule type" value="Genomic_DNA"/>
</dbReference>
<evidence type="ECO:0000256" key="3">
    <source>
        <dbReference type="ARBA" id="ARBA00022553"/>
    </source>
</evidence>
<evidence type="ECO:0000313" key="12">
    <source>
        <dbReference type="EMBL" id="MBB6454965.1"/>
    </source>
</evidence>
<keyword evidence="13" id="KW-1185">Reference proteome</keyword>
<keyword evidence="8" id="KW-0902">Two-component regulatory system</keyword>
<dbReference type="Gene3D" id="1.20.5.1930">
    <property type="match status" value="1"/>
</dbReference>